<feature type="compositionally biased region" description="Low complexity" evidence="4">
    <location>
        <begin position="168"/>
        <end position="177"/>
    </location>
</feature>
<dbReference type="Pfam" id="PF00886">
    <property type="entry name" value="Ribosomal_S16"/>
    <property type="match status" value="1"/>
</dbReference>
<comment type="caution">
    <text evidence="5">The sequence shown here is derived from an EMBL/GenBank/DDBJ whole genome shotgun (WGS) entry which is preliminary data.</text>
</comment>
<protein>
    <recommendedName>
        <fullName evidence="3">Small ribosomal subunit protein bS16</fullName>
    </recommendedName>
</protein>
<evidence type="ECO:0000256" key="3">
    <source>
        <dbReference type="HAMAP-Rule" id="MF_00385"/>
    </source>
</evidence>
<dbReference type="NCBIfam" id="TIGR00002">
    <property type="entry name" value="S16"/>
    <property type="match status" value="1"/>
</dbReference>
<dbReference type="GO" id="GO:0006412">
    <property type="term" value="P:translation"/>
    <property type="evidence" value="ECO:0007669"/>
    <property type="project" value="UniProtKB-UniRule"/>
</dbReference>
<dbReference type="AlphaFoldDB" id="A0A918PPW3"/>
<dbReference type="InterPro" id="IPR023803">
    <property type="entry name" value="Ribosomal_bS16_dom_sf"/>
</dbReference>
<dbReference type="GO" id="GO:0005737">
    <property type="term" value="C:cytoplasm"/>
    <property type="evidence" value="ECO:0007669"/>
    <property type="project" value="UniProtKB-ARBA"/>
</dbReference>
<dbReference type="SUPFAM" id="SSF54565">
    <property type="entry name" value="Ribosomal protein S16"/>
    <property type="match status" value="1"/>
</dbReference>
<keyword evidence="1 3" id="KW-0689">Ribosomal protein</keyword>
<dbReference type="NCBIfam" id="NF011094">
    <property type="entry name" value="PRK14521.1"/>
    <property type="match status" value="1"/>
</dbReference>
<dbReference type="Gene3D" id="3.30.1320.10">
    <property type="match status" value="1"/>
</dbReference>
<evidence type="ECO:0000313" key="6">
    <source>
        <dbReference type="Proteomes" id="UP000619457"/>
    </source>
</evidence>
<dbReference type="GO" id="GO:0003735">
    <property type="term" value="F:structural constituent of ribosome"/>
    <property type="evidence" value="ECO:0007669"/>
    <property type="project" value="InterPro"/>
</dbReference>
<name>A0A918PPW3_9BACT</name>
<keyword evidence="2 3" id="KW-0687">Ribonucleoprotein</keyword>
<dbReference type="HAMAP" id="MF_00385">
    <property type="entry name" value="Ribosomal_bS16"/>
    <property type="match status" value="1"/>
</dbReference>
<keyword evidence="6" id="KW-1185">Reference proteome</keyword>
<dbReference type="PROSITE" id="PS00732">
    <property type="entry name" value="RIBOSOMAL_S16"/>
    <property type="match status" value="1"/>
</dbReference>
<dbReference type="InterPro" id="IPR000307">
    <property type="entry name" value="Ribosomal_bS16"/>
</dbReference>
<dbReference type="PANTHER" id="PTHR12919">
    <property type="entry name" value="30S RIBOSOMAL PROTEIN S16"/>
    <property type="match status" value="1"/>
</dbReference>
<dbReference type="PANTHER" id="PTHR12919:SF20">
    <property type="entry name" value="SMALL RIBOSOMAL SUBUNIT PROTEIN BS16M"/>
    <property type="match status" value="1"/>
</dbReference>
<feature type="region of interest" description="Disordered" evidence="4">
    <location>
        <begin position="168"/>
        <end position="199"/>
    </location>
</feature>
<evidence type="ECO:0000313" key="5">
    <source>
        <dbReference type="EMBL" id="GGZ18550.1"/>
    </source>
</evidence>
<dbReference type="Proteomes" id="UP000619457">
    <property type="component" value="Unassembled WGS sequence"/>
</dbReference>
<reference evidence="5" key="1">
    <citation type="journal article" date="2014" name="Int. J. Syst. Evol. Microbiol.">
        <title>Complete genome sequence of Corynebacterium casei LMG S-19264T (=DSM 44701T), isolated from a smear-ripened cheese.</title>
        <authorList>
            <consortium name="US DOE Joint Genome Institute (JGI-PGF)"/>
            <person name="Walter F."/>
            <person name="Albersmeier A."/>
            <person name="Kalinowski J."/>
            <person name="Ruckert C."/>
        </authorList>
    </citation>
    <scope>NUCLEOTIDE SEQUENCE</scope>
    <source>
        <strain evidence="5">KCTC 12368</strain>
    </source>
</reference>
<dbReference type="RefSeq" id="WP_018472650.1">
    <property type="nucleotide sequence ID" value="NZ_BMWX01000002.1"/>
</dbReference>
<sequence>MDEIHQLTKYQYTMAVKIRLARRGRKRMAIYDVVVADARAPRDGRFIEKIGSYNPNTDPASININNERALQWLLNGAQPTDTVKAMLSYRGVLLKKHLQIGVLKGAITQEDADKKFQTWIEQKETAITGKKDQIAQAKEDARNKAFAAETAKNEARLEAIKKREEEAIAAAEAAAAPAEEEAAEGEAPAAEAGEEENQG</sequence>
<dbReference type="GO" id="GO:0015935">
    <property type="term" value="C:small ribosomal subunit"/>
    <property type="evidence" value="ECO:0007669"/>
    <property type="project" value="TreeGrafter"/>
</dbReference>
<evidence type="ECO:0000256" key="4">
    <source>
        <dbReference type="SAM" id="MobiDB-lite"/>
    </source>
</evidence>
<dbReference type="EMBL" id="BMWX01000002">
    <property type="protein sequence ID" value="GGZ18550.1"/>
    <property type="molecule type" value="Genomic_DNA"/>
</dbReference>
<gene>
    <name evidence="3" type="primary">rpsP</name>
    <name evidence="5" type="ORF">GCM10007049_08460</name>
</gene>
<organism evidence="5 6">
    <name type="scientific">Echinicola pacifica</name>
    <dbReference type="NCBI Taxonomy" id="346377"/>
    <lineage>
        <taxon>Bacteria</taxon>
        <taxon>Pseudomonadati</taxon>
        <taxon>Bacteroidota</taxon>
        <taxon>Cytophagia</taxon>
        <taxon>Cytophagales</taxon>
        <taxon>Cyclobacteriaceae</taxon>
        <taxon>Echinicola</taxon>
    </lineage>
</organism>
<comment type="similarity">
    <text evidence="3">Belongs to the bacterial ribosomal protein bS16 family.</text>
</comment>
<accession>A0A918PPW3</accession>
<evidence type="ECO:0000256" key="1">
    <source>
        <dbReference type="ARBA" id="ARBA00022980"/>
    </source>
</evidence>
<reference evidence="5" key="2">
    <citation type="submission" date="2020-09" db="EMBL/GenBank/DDBJ databases">
        <authorList>
            <person name="Sun Q."/>
            <person name="Kim S."/>
        </authorList>
    </citation>
    <scope>NUCLEOTIDE SEQUENCE</scope>
    <source>
        <strain evidence="5">KCTC 12368</strain>
    </source>
</reference>
<dbReference type="InterPro" id="IPR020592">
    <property type="entry name" value="Ribosomal_bS16_CS"/>
</dbReference>
<evidence type="ECO:0000256" key="2">
    <source>
        <dbReference type="ARBA" id="ARBA00023274"/>
    </source>
</evidence>
<proteinExistence type="inferred from homology"/>